<comment type="caution">
    <text evidence="9">The sequence shown here is derived from an EMBL/GenBank/DDBJ whole genome shotgun (WGS) entry which is preliminary data.</text>
</comment>
<organism evidence="9 10">
    <name type="scientific">Bradyrhizobium zhanjiangense</name>
    <dbReference type="NCBI Taxonomy" id="1325107"/>
    <lineage>
        <taxon>Bacteria</taxon>
        <taxon>Pseudomonadati</taxon>
        <taxon>Pseudomonadota</taxon>
        <taxon>Alphaproteobacteria</taxon>
        <taxon>Hyphomicrobiales</taxon>
        <taxon>Nitrobacteraceae</taxon>
        <taxon>Bradyrhizobium</taxon>
    </lineage>
</organism>
<dbReference type="Gene3D" id="3.40.720.10">
    <property type="entry name" value="Alkaline Phosphatase, subunit A"/>
    <property type="match status" value="1"/>
</dbReference>
<dbReference type="PANTHER" id="PTHR47371">
    <property type="entry name" value="LIPOTEICHOIC ACID SYNTHASE"/>
    <property type="match status" value="1"/>
</dbReference>
<dbReference type="PANTHER" id="PTHR47371:SF3">
    <property type="entry name" value="PHOSPHOGLYCEROL TRANSFERASE I"/>
    <property type="match status" value="1"/>
</dbReference>
<comment type="subcellular location">
    <subcellularLocation>
        <location evidence="1">Cell membrane</location>
        <topology evidence="1">Multi-pass membrane protein</topology>
    </subcellularLocation>
</comment>
<dbReference type="SUPFAM" id="SSF53649">
    <property type="entry name" value="Alkaline phosphatase-like"/>
    <property type="match status" value="1"/>
</dbReference>
<evidence type="ECO:0000256" key="1">
    <source>
        <dbReference type="ARBA" id="ARBA00004651"/>
    </source>
</evidence>
<dbReference type="GO" id="GO:0005886">
    <property type="term" value="C:plasma membrane"/>
    <property type="evidence" value="ECO:0007669"/>
    <property type="project" value="UniProtKB-SubCell"/>
</dbReference>
<feature type="transmembrane region" description="Helical" evidence="7">
    <location>
        <begin position="127"/>
        <end position="146"/>
    </location>
</feature>
<evidence type="ECO:0000313" key="9">
    <source>
        <dbReference type="EMBL" id="RXG85520.1"/>
    </source>
</evidence>
<dbReference type="Proteomes" id="UP000290174">
    <property type="component" value="Unassembled WGS sequence"/>
</dbReference>
<protein>
    <recommendedName>
        <fullName evidence="8">Sulfatase N-terminal domain-containing protein</fullName>
    </recommendedName>
</protein>
<evidence type="ECO:0000256" key="6">
    <source>
        <dbReference type="SAM" id="MobiDB-lite"/>
    </source>
</evidence>
<keyword evidence="4 7" id="KW-1133">Transmembrane helix</keyword>
<keyword evidence="2" id="KW-1003">Cell membrane</keyword>
<accession>A0A4Q0Q8R2</accession>
<dbReference type="InterPro" id="IPR017850">
    <property type="entry name" value="Alkaline_phosphatase_core_sf"/>
</dbReference>
<evidence type="ECO:0000313" key="10">
    <source>
        <dbReference type="Proteomes" id="UP000290174"/>
    </source>
</evidence>
<dbReference type="InterPro" id="IPR050448">
    <property type="entry name" value="OpgB/LTA_synthase_biosynth"/>
</dbReference>
<name>A0A4Q0Q8R2_9BRAD</name>
<feature type="region of interest" description="Disordered" evidence="6">
    <location>
        <begin position="464"/>
        <end position="489"/>
    </location>
</feature>
<dbReference type="Pfam" id="PF00884">
    <property type="entry name" value="Sulfatase"/>
    <property type="match status" value="1"/>
</dbReference>
<evidence type="ECO:0000256" key="2">
    <source>
        <dbReference type="ARBA" id="ARBA00022475"/>
    </source>
</evidence>
<dbReference type="InterPro" id="IPR000917">
    <property type="entry name" value="Sulfatase_N"/>
</dbReference>
<evidence type="ECO:0000256" key="3">
    <source>
        <dbReference type="ARBA" id="ARBA00022692"/>
    </source>
</evidence>
<feature type="transmembrane region" description="Helical" evidence="7">
    <location>
        <begin position="34"/>
        <end position="58"/>
    </location>
</feature>
<evidence type="ECO:0000259" key="8">
    <source>
        <dbReference type="Pfam" id="PF00884"/>
    </source>
</evidence>
<sequence>MPPSSIAANPRRAAQGREKWATFFGTLDSPNVRLLAGGLLIPNLISLATMASLVDIGLPPRTIAIALYASIAILARRIPFMLTVALFLAVLTFDIVQTLSLMFGIGLSDLMAAVDHARRINFFASPLYFALIVTLVMTTGLSLACLRPRAMLMNANIPVLFFLAQAFGVMDYVSNASPHYHFGSTMGRNEPIQSAAEVSGFRQAAGADGNNVVLVIVESLGYLKDQNARTRIAEPLYDQSLTRDYTITSGKTVYFGSTTSGEMRELCNTRTFYTEYVQNDTNTCLPDLLAARGYSNIAVHGFAGGMFEREQWYPTIGFDQELFRDELVKTTRRVCGSAFAGACDADLAPVISAASREAGKQGKPRFIYWLTLNTHIPVAPGQALTDFHCETDGGFFGRPKVCRMAELWHDVFAVVAKIARDPAVAPADILVVGDHAPPFWSRHDRAQFEPGQVAWYRLQPRRASPLPMRDARNQQRASTDDADSSRSAQ</sequence>
<dbReference type="RefSeq" id="WP_128957027.1">
    <property type="nucleotide sequence ID" value="NZ_RKMK01000057.1"/>
</dbReference>
<evidence type="ECO:0000256" key="7">
    <source>
        <dbReference type="SAM" id="Phobius"/>
    </source>
</evidence>
<evidence type="ECO:0000256" key="4">
    <source>
        <dbReference type="ARBA" id="ARBA00022989"/>
    </source>
</evidence>
<gene>
    <name evidence="9" type="ORF">EAS61_35970</name>
</gene>
<keyword evidence="5 7" id="KW-0472">Membrane</keyword>
<dbReference type="EMBL" id="RKMK01000057">
    <property type="protein sequence ID" value="RXG85520.1"/>
    <property type="molecule type" value="Genomic_DNA"/>
</dbReference>
<feature type="domain" description="Sulfatase N-terminal" evidence="8">
    <location>
        <begin position="211"/>
        <end position="382"/>
    </location>
</feature>
<evidence type="ECO:0000256" key="5">
    <source>
        <dbReference type="ARBA" id="ARBA00023136"/>
    </source>
</evidence>
<feature type="transmembrane region" description="Helical" evidence="7">
    <location>
        <begin position="153"/>
        <end position="173"/>
    </location>
</feature>
<proteinExistence type="predicted"/>
<dbReference type="AlphaFoldDB" id="A0A4Q0Q8R2"/>
<feature type="transmembrane region" description="Helical" evidence="7">
    <location>
        <begin position="79"/>
        <end position="107"/>
    </location>
</feature>
<reference evidence="9 10" key="1">
    <citation type="submission" date="2018-11" db="EMBL/GenBank/DDBJ databases">
        <title>Bradyrhizobium sp. nov., isolated from effective nodules of peanut in China.</title>
        <authorList>
            <person name="Li Y."/>
        </authorList>
    </citation>
    <scope>NUCLEOTIDE SEQUENCE [LARGE SCALE GENOMIC DNA]</scope>
    <source>
        <strain evidence="9 10">CCBAU 51770</strain>
    </source>
</reference>
<keyword evidence="3 7" id="KW-0812">Transmembrane</keyword>